<gene>
    <name evidence="11" type="ORF">GSM42_15910</name>
</gene>
<feature type="binding site" evidence="10">
    <location>
        <position position="118"/>
    </location>
    <ligand>
        <name>Mg(2+)</name>
        <dbReference type="ChEBI" id="CHEBI:18420"/>
    </ligand>
</feature>
<dbReference type="InterPro" id="IPR006549">
    <property type="entry name" value="HAD-SF_hydro_IIIA"/>
</dbReference>
<dbReference type="AlphaFoldDB" id="A0A6I4VW71"/>
<comment type="subcellular location">
    <subcellularLocation>
        <location evidence="1 7">Cytoplasm</location>
    </subcellularLocation>
</comment>
<comment type="cofactor">
    <cofactor evidence="10">
        <name>Zn(2+)</name>
        <dbReference type="ChEBI" id="CHEBI:29105"/>
    </cofactor>
</comment>
<evidence type="ECO:0000256" key="1">
    <source>
        <dbReference type="ARBA" id="ARBA00004496"/>
    </source>
</evidence>
<evidence type="ECO:0000313" key="12">
    <source>
        <dbReference type="Proteomes" id="UP000430692"/>
    </source>
</evidence>
<dbReference type="InterPro" id="IPR036412">
    <property type="entry name" value="HAD-like_sf"/>
</dbReference>
<evidence type="ECO:0000256" key="7">
    <source>
        <dbReference type="PIRNR" id="PIRNR004682"/>
    </source>
</evidence>
<feature type="site" description="Stabilizes the phosphoryl group" evidence="9">
    <location>
        <position position="93"/>
    </location>
</feature>
<dbReference type="NCBIfam" id="TIGR01662">
    <property type="entry name" value="HAD-SF-IIIA"/>
    <property type="match status" value="1"/>
</dbReference>
<proteinExistence type="inferred from homology"/>
<feature type="binding site" evidence="10">
    <location>
        <position position="12"/>
    </location>
    <ligand>
        <name>Mg(2+)</name>
        <dbReference type="ChEBI" id="CHEBI:18420"/>
    </ligand>
</feature>
<dbReference type="InterPro" id="IPR004446">
    <property type="entry name" value="Heptose_bisP_phosphatase"/>
</dbReference>
<dbReference type="GO" id="GO:0046872">
    <property type="term" value="F:metal ion binding"/>
    <property type="evidence" value="ECO:0007669"/>
    <property type="project" value="UniProtKB-KW"/>
</dbReference>
<feature type="binding site" evidence="10">
    <location>
        <position position="10"/>
    </location>
    <ligand>
        <name>Mg(2+)</name>
        <dbReference type="ChEBI" id="CHEBI:18420"/>
    </ligand>
</feature>
<accession>A0A6I4VW71</accession>
<evidence type="ECO:0000256" key="6">
    <source>
        <dbReference type="ARBA" id="ARBA00031828"/>
    </source>
</evidence>
<evidence type="ECO:0000256" key="3">
    <source>
        <dbReference type="ARBA" id="ARBA00022723"/>
    </source>
</evidence>
<dbReference type="GO" id="GO:0005975">
    <property type="term" value="P:carbohydrate metabolic process"/>
    <property type="evidence" value="ECO:0007669"/>
    <property type="project" value="InterPro"/>
</dbReference>
<dbReference type="Gene3D" id="3.40.50.1000">
    <property type="entry name" value="HAD superfamily/HAD-like"/>
    <property type="match status" value="1"/>
</dbReference>
<dbReference type="EMBL" id="WUUL01000012">
    <property type="protein sequence ID" value="MXQ55173.1"/>
    <property type="molecule type" value="Genomic_DNA"/>
</dbReference>
<evidence type="ECO:0000256" key="5">
    <source>
        <dbReference type="ARBA" id="ARBA00023277"/>
    </source>
</evidence>
<evidence type="ECO:0000256" key="2">
    <source>
        <dbReference type="ARBA" id="ARBA00022490"/>
    </source>
</evidence>
<dbReference type="GO" id="GO:0005737">
    <property type="term" value="C:cytoplasm"/>
    <property type="evidence" value="ECO:0007669"/>
    <property type="project" value="UniProtKB-SubCell"/>
</dbReference>
<evidence type="ECO:0000256" key="9">
    <source>
        <dbReference type="PIRSR" id="PIRSR004682-3"/>
    </source>
</evidence>
<keyword evidence="12" id="KW-1185">Reference proteome</keyword>
<dbReference type="PANTHER" id="PTHR42891:SF1">
    <property type="entry name" value="D-GLYCERO-BETA-D-MANNO-HEPTOSE-1,7-BISPHOSPHATE 7-PHOSPHATASE"/>
    <property type="match status" value="1"/>
</dbReference>
<evidence type="ECO:0000256" key="8">
    <source>
        <dbReference type="PIRSR" id="PIRSR004682-1"/>
    </source>
</evidence>
<dbReference type="Pfam" id="PF13242">
    <property type="entry name" value="Hydrolase_like"/>
    <property type="match status" value="1"/>
</dbReference>
<keyword evidence="10" id="KW-0862">Zinc</keyword>
<feature type="site" description="Contributes to substrate recognition" evidence="9">
    <location>
        <position position="92"/>
    </location>
</feature>
<evidence type="ECO:0000256" key="10">
    <source>
        <dbReference type="PIRSR" id="PIRSR004682-4"/>
    </source>
</evidence>
<dbReference type="Proteomes" id="UP000430692">
    <property type="component" value="Unassembled WGS sequence"/>
</dbReference>
<feature type="active site" description="Nucleophile" evidence="8">
    <location>
        <position position="10"/>
    </location>
</feature>
<dbReference type="InterPro" id="IPR006543">
    <property type="entry name" value="Histidinol-phos"/>
</dbReference>
<keyword evidence="10" id="KW-0460">Magnesium</keyword>
<dbReference type="PIRSF" id="PIRSF004682">
    <property type="entry name" value="GmhB"/>
    <property type="match status" value="1"/>
</dbReference>
<feature type="binding site" evidence="10">
    <location>
        <position position="89"/>
    </location>
    <ligand>
        <name>Zn(2+)</name>
        <dbReference type="ChEBI" id="CHEBI:29105"/>
    </ligand>
</feature>
<dbReference type="InterPro" id="IPR023214">
    <property type="entry name" value="HAD_sf"/>
</dbReference>
<feature type="binding site" evidence="10">
    <location>
        <position position="83"/>
    </location>
    <ligand>
        <name>Zn(2+)</name>
        <dbReference type="ChEBI" id="CHEBI:29105"/>
    </ligand>
</feature>
<protein>
    <recommendedName>
        <fullName evidence="6 7">D,D-heptose 1,7-bisphosphate phosphatase</fullName>
        <ecNumber evidence="7">3.1.3.-</ecNumber>
    </recommendedName>
</protein>
<reference evidence="11 12" key="1">
    <citation type="submission" date="2019-12" db="EMBL/GenBank/DDBJ databases">
        <title>Whole-genome analyses of novel actinobacteria.</title>
        <authorList>
            <person name="Sahin N."/>
            <person name="Saygin H."/>
        </authorList>
    </citation>
    <scope>NUCLEOTIDE SEQUENCE [LARGE SCALE GENOMIC DNA]</scope>
    <source>
        <strain evidence="11 12">KC615</strain>
    </source>
</reference>
<feature type="site" description="Stabilizes the phosphoryl group" evidence="9">
    <location>
        <position position="51"/>
    </location>
</feature>
<keyword evidence="3 10" id="KW-0479">Metal-binding</keyword>
<keyword evidence="4 7" id="KW-0378">Hydrolase</keyword>
<dbReference type="CDD" id="cd07503">
    <property type="entry name" value="HAD_HisB-N"/>
    <property type="match status" value="1"/>
</dbReference>
<dbReference type="SUPFAM" id="SSF56784">
    <property type="entry name" value="HAD-like"/>
    <property type="match status" value="1"/>
</dbReference>
<organism evidence="11 12">
    <name type="scientific">Shimazuella alba</name>
    <dbReference type="NCBI Taxonomy" id="2690964"/>
    <lineage>
        <taxon>Bacteria</taxon>
        <taxon>Bacillati</taxon>
        <taxon>Bacillota</taxon>
        <taxon>Bacilli</taxon>
        <taxon>Bacillales</taxon>
        <taxon>Thermoactinomycetaceae</taxon>
        <taxon>Shimazuella</taxon>
    </lineage>
</organism>
<dbReference type="PANTHER" id="PTHR42891">
    <property type="entry name" value="D-GLYCERO-BETA-D-MANNO-HEPTOSE-1,7-BISPHOSPHATE 7-PHOSPHATASE"/>
    <property type="match status" value="1"/>
</dbReference>
<evidence type="ECO:0000313" key="11">
    <source>
        <dbReference type="EMBL" id="MXQ55173.1"/>
    </source>
</evidence>
<comment type="similarity">
    <text evidence="7">Belongs to the gmhB family.</text>
</comment>
<dbReference type="EC" id="3.1.3.-" evidence="7"/>
<feature type="binding site" evidence="10">
    <location>
        <position position="81"/>
    </location>
    <ligand>
        <name>Zn(2+)</name>
        <dbReference type="ChEBI" id="CHEBI:29105"/>
    </ligand>
</feature>
<keyword evidence="2 7" id="KW-0963">Cytoplasm</keyword>
<comment type="cofactor">
    <cofactor evidence="10">
        <name>Mg(2+)</name>
        <dbReference type="ChEBI" id="CHEBI:18420"/>
    </cofactor>
</comment>
<comment type="caution">
    <text evidence="11">The sequence shown here is derived from an EMBL/GenBank/DDBJ whole genome shotgun (WGS) entry which is preliminary data.</text>
</comment>
<dbReference type="GO" id="GO:0016791">
    <property type="term" value="F:phosphatase activity"/>
    <property type="evidence" value="ECO:0007669"/>
    <property type="project" value="InterPro"/>
</dbReference>
<dbReference type="NCBIfam" id="TIGR01656">
    <property type="entry name" value="Histidinol-ppas"/>
    <property type="match status" value="1"/>
</dbReference>
<feature type="binding site" evidence="10">
    <location>
        <position position="91"/>
    </location>
    <ligand>
        <name>Zn(2+)</name>
        <dbReference type="ChEBI" id="CHEBI:29105"/>
    </ligand>
</feature>
<sequence>MFHTMAVFLDRDGTIGGDCEVQYPGEFHLYPLVKERIALLKDFGVKIFSFTNQPGIAKGEETVESFHEEMLSFGFDGVYLCPHSHKDGCSCRKPLPGLLYQAAQDHQLDLSKCVVIGDRWSDMVAAQDAGCYKILVLTGAGEEALGKYRHKWKTIKPDYVASNIIQAIQWLFVKGDKDIG</sequence>
<feature type="active site" description="Proton donor" evidence="8">
    <location>
        <position position="12"/>
    </location>
</feature>
<dbReference type="NCBIfam" id="NF005264">
    <property type="entry name" value="PRK06769.1"/>
    <property type="match status" value="1"/>
</dbReference>
<name>A0A6I4VW71_9BACL</name>
<dbReference type="RefSeq" id="WP_160802599.1">
    <property type="nucleotide sequence ID" value="NZ_WUUL01000012.1"/>
</dbReference>
<evidence type="ECO:0000256" key="4">
    <source>
        <dbReference type="ARBA" id="ARBA00022801"/>
    </source>
</evidence>
<keyword evidence="5 7" id="KW-0119">Carbohydrate metabolism</keyword>